<feature type="chain" id="PRO_5034705630" evidence="1">
    <location>
        <begin position="22"/>
        <end position="272"/>
    </location>
</feature>
<keyword evidence="1" id="KW-0732">Signal</keyword>
<evidence type="ECO:0000313" key="2">
    <source>
        <dbReference type="EMBL" id="KAG4412450.1"/>
    </source>
</evidence>
<protein>
    <submittedName>
        <fullName evidence="2">Uncharacterized protein</fullName>
    </submittedName>
</protein>
<feature type="signal peptide" evidence="1">
    <location>
        <begin position="1"/>
        <end position="21"/>
    </location>
</feature>
<accession>A0A8H7W0D7</accession>
<name>A0A8H7W0D7_9HELO</name>
<organism evidence="2 3">
    <name type="scientific">Cadophora malorum</name>
    <dbReference type="NCBI Taxonomy" id="108018"/>
    <lineage>
        <taxon>Eukaryota</taxon>
        <taxon>Fungi</taxon>
        <taxon>Dikarya</taxon>
        <taxon>Ascomycota</taxon>
        <taxon>Pezizomycotina</taxon>
        <taxon>Leotiomycetes</taxon>
        <taxon>Helotiales</taxon>
        <taxon>Ploettnerulaceae</taxon>
        <taxon>Cadophora</taxon>
    </lineage>
</organism>
<gene>
    <name evidence="2" type="ORF">IFR04_014414</name>
</gene>
<dbReference type="EMBL" id="JAFJYH010000377">
    <property type="protein sequence ID" value="KAG4412450.1"/>
    <property type="molecule type" value="Genomic_DNA"/>
</dbReference>
<proteinExistence type="predicted"/>
<dbReference type="OrthoDB" id="5337308at2759"/>
<reference evidence="2" key="1">
    <citation type="submission" date="2021-02" db="EMBL/GenBank/DDBJ databases">
        <title>Genome sequence Cadophora malorum strain M34.</title>
        <authorList>
            <person name="Stefanovic E."/>
            <person name="Vu D."/>
            <person name="Scully C."/>
            <person name="Dijksterhuis J."/>
            <person name="Roader J."/>
            <person name="Houbraken J."/>
        </authorList>
    </citation>
    <scope>NUCLEOTIDE SEQUENCE</scope>
    <source>
        <strain evidence="2">M34</strain>
    </source>
</reference>
<evidence type="ECO:0000256" key="1">
    <source>
        <dbReference type="SAM" id="SignalP"/>
    </source>
</evidence>
<dbReference type="Proteomes" id="UP000664132">
    <property type="component" value="Unassembled WGS sequence"/>
</dbReference>
<sequence length="272" mass="30612">MKSVNLIVLICFVQALHLCDSRFTNQASSTGLSTRAPSYTPLWIKCQTRGRKVYDILQAAIADPARTTTATDRQDGAGLMAGYDVVNSPEDNFTVPPTMVEEFAAIGYSAFNYRKVQVKIKNSRQDPMYDNMFNAREGVIFALDNQAWRGGEERQLKWSEAAFQSYSEMARDQGVPLNRLARIYRYNVENRESVPIVREAYNIRGSDLKGGYWEKWTYAERPEAFLALLGTGNGAGVAYLLSDHAAAFGKMNVVAIYTKYKNDSLQIFFTVN</sequence>
<dbReference type="AlphaFoldDB" id="A0A8H7W0D7"/>
<evidence type="ECO:0000313" key="3">
    <source>
        <dbReference type="Proteomes" id="UP000664132"/>
    </source>
</evidence>
<keyword evidence="3" id="KW-1185">Reference proteome</keyword>
<comment type="caution">
    <text evidence="2">The sequence shown here is derived from an EMBL/GenBank/DDBJ whole genome shotgun (WGS) entry which is preliminary data.</text>
</comment>